<gene>
    <name evidence="2" type="ORF">G2W53_032949</name>
</gene>
<organism evidence="2 3">
    <name type="scientific">Senna tora</name>
    <dbReference type="NCBI Taxonomy" id="362788"/>
    <lineage>
        <taxon>Eukaryota</taxon>
        <taxon>Viridiplantae</taxon>
        <taxon>Streptophyta</taxon>
        <taxon>Embryophyta</taxon>
        <taxon>Tracheophyta</taxon>
        <taxon>Spermatophyta</taxon>
        <taxon>Magnoliopsida</taxon>
        <taxon>eudicotyledons</taxon>
        <taxon>Gunneridae</taxon>
        <taxon>Pentapetalae</taxon>
        <taxon>rosids</taxon>
        <taxon>fabids</taxon>
        <taxon>Fabales</taxon>
        <taxon>Fabaceae</taxon>
        <taxon>Caesalpinioideae</taxon>
        <taxon>Cassia clade</taxon>
        <taxon>Senna</taxon>
    </lineage>
</organism>
<name>A0A834SWT7_9FABA</name>
<dbReference type="EMBL" id="JAAIUW010000010">
    <property type="protein sequence ID" value="KAF7811973.1"/>
    <property type="molecule type" value="Genomic_DNA"/>
</dbReference>
<sequence>MVASLQTFHPPDNLHHHQKQRAISFEESSSKEARSSSYKLTAFEFVGHEPLRIPPIHSYGNSGAGGHSSHSRSPRHVPYTYHSSNHFDDHNMKMGSYRDDGWTERKEFDTQPGHQLE</sequence>
<comment type="caution">
    <text evidence="2">The sequence shown here is derived from an EMBL/GenBank/DDBJ whole genome shotgun (WGS) entry which is preliminary data.</text>
</comment>
<accession>A0A834SWT7</accession>
<feature type="region of interest" description="Disordered" evidence="1">
    <location>
        <begin position="56"/>
        <end position="92"/>
    </location>
</feature>
<keyword evidence="3" id="KW-1185">Reference proteome</keyword>
<reference evidence="2" key="1">
    <citation type="submission" date="2020-09" db="EMBL/GenBank/DDBJ databases">
        <title>Genome-Enabled Discovery of Anthraquinone Biosynthesis in Senna tora.</title>
        <authorList>
            <person name="Kang S.-H."/>
            <person name="Pandey R.P."/>
            <person name="Lee C.-M."/>
            <person name="Sim J.-S."/>
            <person name="Jeong J.-T."/>
            <person name="Choi B.-S."/>
            <person name="Jung M."/>
            <person name="Ginzburg D."/>
            <person name="Zhao K."/>
            <person name="Won S.Y."/>
            <person name="Oh T.-J."/>
            <person name="Yu Y."/>
            <person name="Kim N.-H."/>
            <person name="Lee O.R."/>
            <person name="Lee T.-H."/>
            <person name="Bashyal P."/>
            <person name="Kim T.-S."/>
            <person name="Lee W.-H."/>
            <person name="Kawkins C."/>
            <person name="Kim C.-K."/>
            <person name="Kim J.S."/>
            <person name="Ahn B.O."/>
            <person name="Rhee S.Y."/>
            <person name="Sohng J.K."/>
        </authorList>
    </citation>
    <scope>NUCLEOTIDE SEQUENCE</scope>
    <source>
        <tissue evidence="2">Leaf</tissue>
    </source>
</reference>
<dbReference type="AlphaFoldDB" id="A0A834SWT7"/>
<evidence type="ECO:0000256" key="1">
    <source>
        <dbReference type="SAM" id="MobiDB-lite"/>
    </source>
</evidence>
<evidence type="ECO:0000313" key="2">
    <source>
        <dbReference type="EMBL" id="KAF7811973.1"/>
    </source>
</evidence>
<dbReference type="Proteomes" id="UP000634136">
    <property type="component" value="Unassembled WGS sequence"/>
</dbReference>
<evidence type="ECO:0000313" key="3">
    <source>
        <dbReference type="Proteomes" id="UP000634136"/>
    </source>
</evidence>
<proteinExistence type="predicted"/>
<protein>
    <submittedName>
        <fullName evidence="2">Uncharacterized protein</fullName>
    </submittedName>
</protein>
<feature type="region of interest" description="Disordered" evidence="1">
    <location>
        <begin position="1"/>
        <end position="35"/>
    </location>
</feature>